<keyword evidence="7" id="KW-0732">Signal</keyword>
<evidence type="ECO:0000256" key="4">
    <source>
        <dbReference type="ARBA" id="ARBA00023180"/>
    </source>
</evidence>
<accession>A0ABQ6MYR0</accession>
<evidence type="ECO:0000256" key="3">
    <source>
        <dbReference type="ARBA" id="ARBA00023157"/>
    </source>
</evidence>
<keyword evidence="9" id="KW-1185">Reference proteome</keyword>
<dbReference type="InterPro" id="IPR006626">
    <property type="entry name" value="PbH1"/>
</dbReference>
<evidence type="ECO:0000256" key="6">
    <source>
        <dbReference type="RuleBase" id="RU361169"/>
    </source>
</evidence>
<dbReference type="PANTHER" id="PTHR31736">
    <property type="match status" value="1"/>
</dbReference>
<evidence type="ECO:0000256" key="7">
    <source>
        <dbReference type="SAM" id="SignalP"/>
    </source>
</evidence>
<feature type="chain" id="PRO_5046694199" evidence="7">
    <location>
        <begin position="19"/>
        <end position="412"/>
    </location>
</feature>
<keyword evidence="3" id="KW-1015">Disulfide bond</keyword>
<evidence type="ECO:0000256" key="1">
    <source>
        <dbReference type="ARBA" id="ARBA00008834"/>
    </source>
</evidence>
<keyword evidence="2 6" id="KW-0378">Hydrolase</keyword>
<dbReference type="PANTHER" id="PTHR31736:SF19">
    <property type="entry name" value="PECTIN LYASE SUPERFAMILY PROTEIN-RELATED"/>
    <property type="match status" value="1"/>
</dbReference>
<dbReference type="Proteomes" id="UP001165060">
    <property type="component" value="Unassembled WGS sequence"/>
</dbReference>
<dbReference type="InterPro" id="IPR000743">
    <property type="entry name" value="Glyco_hydro_28"/>
</dbReference>
<proteinExistence type="inferred from homology"/>
<comment type="caution">
    <text evidence="8">The sequence shown here is derived from an EMBL/GenBank/DDBJ whole genome shotgun (WGS) entry which is preliminary data.</text>
</comment>
<evidence type="ECO:0000256" key="2">
    <source>
        <dbReference type="ARBA" id="ARBA00022801"/>
    </source>
</evidence>
<keyword evidence="5 6" id="KW-0326">Glycosidase</keyword>
<dbReference type="SMART" id="SM00710">
    <property type="entry name" value="PbH1"/>
    <property type="match status" value="4"/>
</dbReference>
<dbReference type="Gene3D" id="2.160.20.10">
    <property type="entry name" value="Single-stranded right-handed beta-helix, Pectin lyase-like"/>
    <property type="match status" value="1"/>
</dbReference>
<gene>
    <name evidence="8" type="ORF">TeGR_g8442</name>
</gene>
<comment type="similarity">
    <text evidence="1 6">Belongs to the glycosyl hydrolase 28 family.</text>
</comment>
<name>A0ABQ6MYR0_9STRA</name>
<dbReference type="Pfam" id="PF00295">
    <property type="entry name" value="Glyco_hydro_28"/>
    <property type="match status" value="1"/>
</dbReference>
<feature type="signal peptide" evidence="7">
    <location>
        <begin position="1"/>
        <end position="18"/>
    </location>
</feature>
<evidence type="ECO:0000256" key="5">
    <source>
        <dbReference type="ARBA" id="ARBA00023295"/>
    </source>
</evidence>
<protein>
    <submittedName>
        <fullName evidence="8">Uncharacterized protein</fullName>
    </submittedName>
</protein>
<dbReference type="InterPro" id="IPR011050">
    <property type="entry name" value="Pectin_lyase_fold/virulence"/>
</dbReference>
<dbReference type="EMBL" id="BRYB01001922">
    <property type="protein sequence ID" value="GMI36408.1"/>
    <property type="molecule type" value="Genomic_DNA"/>
</dbReference>
<sequence>MRGLLPLLALLAPNFSTALSIDDYGASAGSSGLEVAQANSQAIVDAFQVRPTRCREDEPPLPPPRIVQIPMRPLYPAPPMPPPSRIALAQYNWWVATAKNERAHNFRPNIFEMLRLEDTLIENITTVDSPRFNFHMEDMLNLEIRHVDIVTDVTKQTAIAQEHHETSLEKFGRALWDFDLNIPMFPFNTDGFDPAGKNIWIHDCTIENYDDAVAVKPSSSKDGVLRTCSEDVLVENIKVKYGVGMSIGSVTPNNDNCVNNVTFSNIDFKDPFKAIYIKTNPMDEDKPGTASITNIVYENINIESPIWWAVYIGPQQMKEPDGAGGGCMTYPFGEDCPAEPAVTIQNVTLKHVEITGGVTFGVVRCSDENPCTGFEFKDVKYTSWASRAEGWTCENVYGEEKNVQPENCLKSE</sequence>
<organism evidence="8 9">
    <name type="scientific">Tetraparma gracilis</name>
    <dbReference type="NCBI Taxonomy" id="2962635"/>
    <lineage>
        <taxon>Eukaryota</taxon>
        <taxon>Sar</taxon>
        <taxon>Stramenopiles</taxon>
        <taxon>Ochrophyta</taxon>
        <taxon>Bolidophyceae</taxon>
        <taxon>Parmales</taxon>
        <taxon>Triparmaceae</taxon>
        <taxon>Tetraparma</taxon>
    </lineage>
</organism>
<keyword evidence="4" id="KW-0325">Glycoprotein</keyword>
<dbReference type="InterPro" id="IPR012334">
    <property type="entry name" value="Pectin_lyas_fold"/>
</dbReference>
<reference evidence="8 9" key="1">
    <citation type="journal article" date="2023" name="Commun. Biol.">
        <title>Genome analysis of Parmales, the sister group of diatoms, reveals the evolutionary specialization of diatoms from phago-mixotrophs to photoautotrophs.</title>
        <authorList>
            <person name="Ban H."/>
            <person name="Sato S."/>
            <person name="Yoshikawa S."/>
            <person name="Yamada K."/>
            <person name="Nakamura Y."/>
            <person name="Ichinomiya M."/>
            <person name="Sato N."/>
            <person name="Blanc-Mathieu R."/>
            <person name="Endo H."/>
            <person name="Kuwata A."/>
            <person name="Ogata H."/>
        </authorList>
    </citation>
    <scope>NUCLEOTIDE SEQUENCE [LARGE SCALE GENOMIC DNA]</scope>
</reference>
<dbReference type="SUPFAM" id="SSF51126">
    <property type="entry name" value="Pectin lyase-like"/>
    <property type="match status" value="1"/>
</dbReference>
<evidence type="ECO:0000313" key="9">
    <source>
        <dbReference type="Proteomes" id="UP001165060"/>
    </source>
</evidence>
<evidence type="ECO:0000313" key="8">
    <source>
        <dbReference type="EMBL" id="GMI36408.1"/>
    </source>
</evidence>